<dbReference type="InterPro" id="IPR016035">
    <property type="entry name" value="Acyl_Trfase/lysoPLipase"/>
</dbReference>
<comment type="caution">
    <text evidence="5">The sequence shown here is derived from an EMBL/GenBank/DDBJ whole genome shotgun (WGS) entry which is preliminary data.</text>
</comment>
<proteinExistence type="predicted"/>
<feature type="active site" description="Nucleophile" evidence="2">
    <location>
        <position position="105"/>
    </location>
</feature>
<dbReference type="PANTHER" id="PTHR46394">
    <property type="entry name" value="ANNEXIN"/>
    <property type="match status" value="1"/>
</dbReference>
<evidence type="ECO:0008006" key="7">
    <source>
        <dbReference type="Google" id="ProtNLM"/>
    </source>
</evidence>
<keyword evidence="2" id="KW-0378">Hydrolase</keyword>
<dbReference type="InterPro" id="IPR011992">
    <property type="entry name" value="EF-hand-dom_pair"/>
</dbReference>
<sequence>MCLRAPSARWTRTRQHEELIKDNQEIVVERNGARGNMAGRYERSSSHYDDVDFRARRENPAKYRFQFENLVFEGGGNKGLAYCGAVKYLEELGLMEQIKSFAGSSAGGMMAALLALGYKADEVEQFLSDRIDEIFIDHSCGYCSLLPNLLRDFGWNPGKKIYNWFGDKVKSKTNNADLTFKELYHLNGKMLCIVVTNLSQMTTEYCHPKTTPDMPIRVAVRMSMAIPGMFSALRYDHYGQKDVYVDGGVLCNYPIHCFDGWYLSMSPEDSFVRRLQPLQEIPIIMERNNRFGAFNNKTLGMLLYADGEDDILRYNLEKRADCLIPREPKSKTKLYLQRQKEAKVKERAQREHGKVVQAVDNFLKVSRQQHNFLSLEIYFLIYRRTSFPKHKPSCCLVANFTVQKAFDLLDRDKNGKIRYDELVHFIEANGVCLQTRFVGYQRKEIKNFVNFLDMLQNTLVFNVKKLYVESRDLDRTVGINTGHVSTTDFVLEEADREFVVQRGYFAMRSFLRYYVVNNRDMVERKEEDRSTLPPLLENELPVPS</sequence>
<feature type="domain" description="PNPLA" evidence="4">
    <location>
        <begin position="70"/>
        <end position="259"/>
    </location>
</feature>
<dbReference type="InterPro" id="IPR002641">
    <property type="entry name" value="PNPLA_dom"/>
</dbReference>
<evidence type="ECO:0000256" key="2">
    <source>
        <dbReference type="PROSITE-ProRule" id="PRU01161"/>
    </source>
</evidence>
<keyword evidence="2" id="KW-0442">Lipid degradation</keyword>
<feature type="short sequence motif" description="DGA/G" evidence="2">
    <location>
        <begin position="246"/>
        <end position="248"/>
    </location>
</feature>
<dbReference type="Gene3D" id="3.40.1090.10">
    <property type="entry name" value="Cytosolic phospholipase A2 catalytic domain"/>
    <property type="match status" value="2"/>
</dbReference>
<dbReference type="PANTHER" id="PTHR46394:SF1">
    <property type="entry name" value="PNPLA DOMAIN-CONTAINING PROTEIN"/>
    <property type="match status" value="1"/>
</dbReference>
<dbReference type="Proteomes" id="UP000245119">
    <property type="component" value="Linkage Group LG5"/>
</dbReference>
<dbReference type="EMBL" id="PZQS01000005">
    <property type="protein sequence ID" value="PVD30056.1"/>
    <property type="molecule type" value="Genomic_DNA"/>
</dbReference>
<feature type="domain" description="EF-hand" evidence="3">
    <location>
        <begin position="397"/>
        <end position="432"/>
    </location>
</feature>
<reference evidence="5 6" key="1">
    <citation type="submission" date="2018-04" db="EMBL/GenBank/DDBJ databases">
        <title>The genome of golden apple snail Pomacea canaliculata provides insight into stress tolerance and invasive adaptation.</title>
        <authorList>
            <person name="Liu C."/>
            <person name="Liu B."/>
            <person name="Ren Y."/>
            <person name="Zhang Y."/>
            <person name="Wang H."/>
            <person name="Li S."/>
            <person name="Jiang F."/>
            <person name="Yin L."/>
            <person name="Zhang G."/>
            <person name="Qian W."/>
            <person name="Fan W."/>
        </authorList>
    </citation>
    <scope>NUCLEOTIDE SEQUENCE [LARGE SCALE GENOMIC DNA]</scope>
    <source>
        <strain evidence="5">SZHN2017</strain>
        <tissue evidence="5">Muscle</tissue>
    </source>
</reference>
<dbReference type="GO" id="GO:0016042">
    <property type="term" value="P:lipid catabolic process"/>
    <property type="evidence" value="ECO:0007669"/>
    <property type="project" value="UniProtKB-UniRule"/>
</dbReference>
<feature type="short sequence motif" description="GXGXXG" evidence="2">
    <location>
        <begin position="74"/>
        <end position="79"/>
    </location>
</feature>
<feature type="short sequence motif" description="GXSXG" evidence="2">
    <location>
        <begin position="103"/>
        <end position="107"/>
    </location>
</feature>
<evidence type="ECO:0000259" key="4">
    <source>
        <dbReference type="PROSITE" id="PS51635"/>
    </source>
</evidence>
<gene>
    <name evidence="5" type="ORF">C0Q70_09317</name>
</gene>
<feature type="active site" description="Proton acceptor" evidence="2">
    <location>
        <position position="246"/>
    </location>
</feature>
<dbReference type="SUPFAM" id="SSF47473">
    <property type="entry name" value="EF-hand"/>
    <property type="match status" value="1"/>
</dbReference>
<keyword evidence="6" id="KW-1185">Reference proteome</keyword>
<dbReference type="CDD" id="cd07207">
    <property type="entry name" value="Pat_ExoU_VipD_like"/>
    <property type="match status" value="1"/>
</dbReference>
<dbReference type="Pfam" id="PF13405">
    <property type="entry name" value="EF-hand_6"/>
    <property type="match status" value="1"/>
</dbReference>
<name>A0A2T7P9H5_POMCA</name>
<keyword evidence="1 2" id="KW-0443">Lipid metabolism</keyword>
<protein>
    <recommendedName>
        <fullName evidence="7">EF-hand domain-containing protein</fullName>
    </recommendedName>
</protein>
<dbReference type="SUPFAM" id="SSF52151">
    <property type="entry name" value="FabD/lysophospholipase-like"/>
    <property type="match status" value="1"/>
</dbReference>
<dbReference type="GO" id="GO:0016787">
    <property type="term" value="F:hydrolase activity"/>
    <property type="evidence" value="ECO:0007669"/>
    <property type="project" value="UniProtKB-UniRule"/>
</dbReference>
<dbReference type="PROSITE" id="PS51635">
    <property type="entry name" value="PNPLA"/>
    <property type="match status" value="1"/>
</dbReference>
<dbReference type="Pfam" id="PF01734">
    <property type="entry name" value="Patatin"/>
    <property type="match status" value="1"/>
</dbReference>
<evidence type="ECO:0000256" key="1">
    <source>
        <dbReference type="ARBA" id="ARBA00023098"/>
    </source>
</evidence>
<dbReference type="InterPro" id="IPR052580">
    <property type="entry name" value="Lipid_Hydrolase"/>
</dbReference>
<dbReference type="AlphaFoldDB" id="A0A2T7P9H5"/>
<evidence type="ECO:0000259" key="3">
    <source>
        <dbReference type="PROSITE" id="PS50222"/>
    </source>
</evidence>
<evidence type="ECO:0000313" key="6">
    <source>
        <dbReference type="Proteomes" id="UP000245119"/>
    </source>
</evidence>
<dbReference type="GO" id="GO:0005509">
    <property type="term" value="F:calcium ion binding"/>
    <property type="evidence" value="ECO:0007669"/>
    <property type="project" value="InterPro"/>
</dbReference>
<dbReference type="SMART" id="SM00054">
    <property type="entry name" value="EFh"/>
    <property type="match status" value="1"/>
</dbReference>
<dbReference type="PROSITE" id="PS50222">
    <property type="entry name" value="EF_HAND_2"/>
    <property type="match status" value="1"/>
</dbReference>
<organism evidence="5 6">
    <name type="scientific">Pomacea canaliculata</name>
    <name type="common">Golden apple snail</name>
    <dbReference type="NCBI Taxonomy" id="400727"/>
    <lineage>
        <taxon>Eukaryota</taxon>
        <taxon>Metazoa</taxon>
        <taxon>Spiralia</taxon>
        <taxon>Lophotrochozoa</taxon>
        <taxon>Mollusca</taxon>
        <taxon>Gastropoda</taxon>
        <taxon>Caenogastropoda</taxon>
        <taxon>Architaenioglossa</taxon>
        <taxon>Ampullarioidea</taxon>
        <taxon>Ampullariidae</taxon>
        <taxon>Pomacea</taxon>
    </lineage>
</organism>
<dbReference type="InterPro" id="IPR002048">
    <property type="entry name" value="EF_hand_dom"/>
</dbReference>
<accession>A0A2T7P9H5</accession>
<evidence type="ECO:0000313" key="5">
    <source>
        <dbReference type="EMBL" id="PVD30056.1"/>
    </source>
</evidence>
<dbReference type="OrthoDB" id="412240at2759"/>